<sequence length="404" mass="44517">MIIQKKNINKKILAVLVLILFQSIVLFNFERVSAAALSIIGQPKSVAVELGKTAVFSVKAEGTGLTYEWQARDPKDTKWYTMSSKTSTYSTELSQSNNGRQVRCIVRDAAGNEVTSEIATMKMAAELKITEQPRNVAVGLGKTAVFSVKAEGTGLTYEWQARDPKDTKWYTMSSKTSTYSTELSQSSNGRQVRCIVRDAAGNEVTSEIATMKMAAELKITEQPRNVAVGLGKTAVFSVKAEGTGLTYEWQARDPKDTKWYTMSSKTSTYSTELSQSSNGRQVRCIVRDAAGNEVTSEIATMKMAAELKITEQPRNVAVGLGKTAVFSVKAEGTGLTYEWQARDPKDTKWYTMSSKTSTYSTELSQSNNGRQVRCIVRDAAGNEVTSEVAKMVIINKEEWELPIQ</sequence>
<reference evidence="1 2" key="1">
    <citation type="submission" date="2018-08" db="EMBL/GenBank/DDBJ databases">
        <title>A genome reference for cultivated species of the human gut microbiota.</title>
        <authorList>
            <person name="Zou Y."/>
            <person name="Xue W."/>
            <person name="Luo G."/>
        </authorList>
    </citation>
    <scope>NUCLEOTIDE SEQUENCE [LARGE SCALE GENOMIC DNA]</scope>
    <source>
        <strain evidence="1 2">AF39-14AC</strain>
    </source>
</reference>
<gene>
    <name evidence="1" type="ORF">DW038_13235</name>
</gene>
<name>A0A415I419_9FIRM</name>
<accession>A0A415I419</accession>
<dbReference type="Gene3D" id="2.60.40.10">
    <property type="entry name" value="Immunoglobulins"/>
    <property type="match status" value="4"/>
</dbReference>
<comment type="caution">
    <text evidence="1">The sequence shown here is derived from an EMBL/GenBank/DDBJ whole genome shotgun (WGS) entry which is preliminary data.</text>
</comment>
<evidence type="ECO:0000313" key="2">
    <source>
        <dbReference type="Proteomes" id="UP000286181"/>
    </source>
</evidence>
<protein>
    <recommendedName>
        <fullName evidence="3">Ig-like domain-containing protein</fullName>
    </recommendedName>
</protein>
<dbReference type="InterPro" id="IPR013783">
    <property type="entry name" value="Ig-like_fold"/>
</dbReference>
<proteinExistence type="predicted"/>
<dbReference type="EMBL" id="QROF01000013">
    <property type="protein sequence ID" value="RHL02383.1"/>
    <property type="molecule type" value="Genomic_DNA"/>
</dbReference>
<evidence type="ECO:0008006" key="3">
    <source>
        <dbReference type="Google" id="ProtNLM"/>
    </source>
</evidence>
<dbReference type="Proteomes" id="UP000286181">
    <property type="component" value="Unassembled WGS sequence"/>
</dbReference>
<evidence type="ECO:0000313" key="1">
    <source>
        <dbReference type="EMBL" id="RHL02383.1"/>
    </source>
</evidence>
<dbReference type="AlphaFoldDB" id="A0A415I419"/>
<organism evidence="1 2">
    <name type="scientific">Agathobacter rectalis</name>
    <dbReference type="NCBI Taxonomy" id="39491"/>
    <lineage>
        <taxon>Bacteria</taxon>
        <taxon>Bacillati</taxon>
        <taxon>Bacillota</taxon>
        <taxon>Clostridia</taxon>
        <taxon>Lachnospirales</taxon>
        <taxon>Lachnospiraceae</taxon>
        <taxon>Agathobacter</taxon>
    </lineage>
</organism>